<dbReference type="GeneID" id="105061155"/>
<comment type="similarity">
    <text evidence="9">Belongs to the HSF family.</text>
</comment>
<evidence type="ECO:0000313" key="14">
    <source>
        <dbReference type="RefSeq" id="XP_010943416.1"/>
    </source>
</evidence>
<evidence type="ECO:0000256" key="5">
    <source>
        <dbReference type="ARBA" id="ARBA00023016"/>
    </source>
</evidence>
<dbReference type="GO" id="GO:0003700">
    <property type="term" value="F:DNA-binding transcription factor activity"/>
    <property type="evidence" value="ECO:0007669"/>
    <property type="project" value="InterPro"/>
</dbReference>
<keyword evidence="3" id="KW-0597">Phosphoprotein</keyword>
<dbReference type="PANTHER" id="PTHR10015">
    <property type="entry name" value="HEAT SHOCK TRANSCRIPTION FACTOR"/>
    <property type="match status" value="1"/>
</dbReference>
<accession>A0A6I9SGM6</accession>
<dbReference type="FunFam" id="1.10.10.10:FF:000057">
    <property type="entry name" value="Heat shock transcription factor 1"/>
    <property type="match status" value="1"/>
</dbReference>
<keyword evidence="13" id="KW-1185">Reference proteome</keyword>
<keyword evidence="10" id="KW-0175">Coiled coil</keyword>
<keyword evidence="6" id="KW-0238">DNA-binding</keyword>
<dbReference type="Gene3D" id="1.10.10.10">
    <property type="entry name" value="Winged helix-like DNA-binding domain superfamily/Winged helix DNA-binding domain"/>
    <property type="match status" value="1"/>
</dbReference>
<evidence type="ECO:0000256" key="3">
    <source>
        <dbReference type="ARBA" id="ARBA00022553"/>
    </source>
</evidence>
<dbReference type="GO" id="GO:0006357">
    <property type="term" value="P:regulation of transcription by RNA polymerase II"/>
    <property type="evidence" value="ECO:0007669"/>
    <property type="project" value="TreeGrafter"/>
</dbReference>
<organism evidence="13 14">
    <name type="scientific">Elaeis guineensis var. tenera</name>
    <name type="common">Oil palm</name>
    <dbReference type="NCBI Taxonomy" id="51953"/>
    <lineage>
        <taxon>Eukaryota</taxon>
        <taxon>Viridiplantae</taxon>
        <taxon>Streptophyta</taxon>
        <taxon>Embryophyta</taxon>
        <taxon>Tracheophyta</taxon>
        <taxon>Spermatophyta</taxon>
        <taxon>Magnoliopsida</taxon>
        <taxon>Liliopsida</taxon>
        <taxon>Arecaceae</taxon>
        <taxon>Arecoideae</taxon>
        <taxon>Cocoseae</taxon>
        <taxon>Elaeidinae</taxon>
        <taxon>Elaeis</taxon>
    </lineage>
</organism>
<feature type="region of interest" description="Disordered" evidence="11">
    <location>
        <begin position="219"/>
        <end position="244"/>
    </location>
</feature>
<feature type="region of interest" description="Disordered" evidence="11">
    <location>
        <begin position="1"/>
        <end position="21"/>
    </location>
</feature>
<dbReference type="Pfam" id="PF00447">
    <property type="entry name" value="HSF_DNA-bind"/>
    <property type="match status" value="1"/>
</dbReference>
<dbReference type="PROSITE" id="PS00434">
    <property type="entry name" value="HSF_DOMAIN"/>
    <property type="match status" value="1"/>
</dbReference>
<dbReference type="SUPFAM" id="SSF46785">
    <property type="entry name" value="Winged helix' DNA-binding domain"/>
    <property type="match status" value="1"/>
</dbReference>
<dbReference type="AlphaFoldDB" id="A0A6I9SGM6"/>
<evidence type="ECO:0000256" key="9">
    <source>
        <dbReference type="RuleBase" id="RU004020"/>
    </source>
</evidence>
<protein>
    <submittedName>
        <fullName evidence="14">Heat stress transcription factor A-1 isoform X1</fullName>
    </submittedName>
</protein>
<comment type="subunit">
    <text evidence="2">Homotrimer.</text>
</comment>
<dbReference type="Proteomes" id="UP000504607">
    <property type="component" value="Unplaced"/>
</dbReference>
<dbReference type="InterPro" id="IPR036388">
    <property type="entry name" value="WH-like_DNA-bd_sf"/>
</dbReference>
<evidence type="ECO:0000256" key="1">
    <source>
        <dbReference type="ARBA" id="ARBA00004123"/>
    </source>
</evidence>
<dbReference type="PANTHER" id="PTHR10015:SF427">
    <property type="entry name" value="HEAT SHOCK FACTOR PROTEIN"/>
    <property type="match status" value="1"/>
</dbReference>
<dbReference type="OrthoDB" id="60033at2759"/>
<feature type="region of interest" description="Disordered" evidence="11">
    <location>
        <begin position="461"/>
        <end position="484"/>
    </location>
</feature>
<dbReference type="GO" id="GO:0000978">
    <property type="term" value="F:RNA polymerase II cis-regulatory region sequence-specific DNA binding"/>
    <property type="evidence" value="ECO:0007669"/>
    <property type="project" value="TreeGrafter"/>
</dbReference>
<evidence type="ECO:0000256" key="10">
    <source>
        <dbReference type="SAM" id="Coils"/>
    </source>
</evidence>
<name>A0A6I9SGM6_ELAGV</name>
<keyword evidence="7" id="KW-0804">Transcription</keyword>
<evidence type="ECO:0000256" key="6">
    <source>
        <dbReference type="ARBA" id="ARBA00023125"/>
    </source>
</evidence>
<dbReference type="PRINTS" id="PR00056">
    <property type="entry name" value="HSFDOMAIN"/>
</dbReference>
<keyword evidence="8" id="KW-0539">Nucleus</keyword>
<evidence type="ECO:0000256" key="7">
    <source>
        <dbReference type="ARBA" id="ARBA00023163"/>
    </source>
</evidence>
<reference evidence="14" key="1">
    <citation type="submission" date="2025-08" db="UniProtKB">
        <authorList>
            <consortium name="RefSeq"/>
        </authorList>
    </citation>
    <scope>IDENTIFICATION</scope>
</reference>
<keyword evidence="5" id="KW-0346">Stress response</keyword>
<evidence type="ECO:0000313" key="13">
    <source>
        <dbReference type="Proteomes" id="UP000504607"/>
    </source>
</evidence>
<feature type="compositionally biased region" description="Basic and acidic residues" evidence="11">
    <location>
        <begin position="469"/>
        <end position="478"/>
    </location>
</feature>
<dbReference type="InParanoid" id="A0A6I9SGM6"/>
<dbReference type="InterPro" id="IPR000232">
    <property type="entry name" value="HSF_DNA-bd"/>
</dbReference>
<dbReference type="GO" id="GO:0034605">
    <property type="term" value="P:cellular response to heat"/>
    <property type="evidence" value="ECO:0007669"/>
    <property type="project" value="TreeGrafter"/>
</dbReference>
<dbReference type="GO" id="GO:0005634">
    <property type="term" value="C:nucleus"/>
    <property type="evidence" value="ECO:0007669"/>
    <property type="project" value="UniProtKB-SubCell"/>
</dbReference>
<dbReference type="RefSeq" id="XP_010943416.1">
    <property type="nucleotide sequence ID" value="XM_010945114.2"/>
</dbReference>
<evidence type="ECO:0000259" key="12">
    <source>
        <dbReference type="PROSITE" id="PS00434"/>
    </source>
</evidence>
<feature type="compositionally biased region" description="Gly residues" evidence="11">
    <location>
        <begin position="1"/>
        <end position="20"/>
    </location>
</feature>
<comment type="subcellular location">
    <subcellularLocation>
        <location evidence="1">Nucleus</location>
    </subcellularLocation>
</comment>
<sequence>MDAVAGGEGSPAGANAGLGGNAPPPFLSKTYDMVDDPATDAIVSWGPGNNSFVVWNTPEFARDLLPKYFKHNNFSSFVRQLNTYGFRKVDPDRWEFANEGFLRGQKHLLKTINRRKPAQTHRQSQQSQAQDTNVAACVEVGKFGLEEEIERLKRDKNVLMQELVRLRQQQQATDNQFHTLGQRLQGMEQRQQQMMSFLAKAMQSPEFLAQFVQQNDNNRRIAGVNKKRRSPAQDNKLDGESTSSDGQIIKYRPLMNEAAKAMLMQILKHDASPRLESLGNSENFLVENLASLLQAFDGRTSSSRNSGVTLSEVPTISGTPYLPPSSRCSAISSSSVPSEIQSAATVADMVSTAELPNMSILSRVPEAISQQTDTGISEFSQMEGVVPNDSAVSISSENYVQPQAGCIYMNPISAVMDDPVPIETEKFSSDADINIFTDEEQKLPSINDSFWEQFLMTSPLSGDAEDTDSSIHEAKEMQAEQENAWDSAENMDHLTEQMGFLASQNKR</sequence>
<feature type="domain" description="HSF-type DNA-binding" evidence="12">
    <location>
        <begin position="65"/>
        <end position="89"/>
    </location>
</feature>
<evidence type="ECO:0000256" key="4">
    <source>
        <dbReference type="ARBA" id="ARBA00023015"/>
    </source>
</evidence>
<dbReference type="InterPro" id="IPR036390">
    <property type="entry name" value="WH_DNA-bd_sf"/>
</dbReference>
<evidence type="ECO:0000256" key="2">
    <source>
        <dbReference type="ARBA" id="ARBA00011233"/>
    </source>
</evidence>
<evidence type="ECO:0000256" key="8">
    <source>
        <dbReference type="ARBA" id="ARBA00023242"/>
    </source>
</evidence>
<dbReference type="KEGG" id="egu:105061155"/>
<dbReference type="SMART" id="SM00415">
    <property type="entry name" value="HSF"/>
    <property type="match status" value="1"/>
</dbReference>
<proteinExistence type="inferred from homology"/>
<keyword evidence="4" id="KW-0805">Transcription regulation</keyword>
<feature type="coiled-coil region" evidence="10">
    <location>
        <begin position="142"/>
        <end position="169"/>
    </location>
</feature>
<gene>
    <name evidence="14" type="primary">LOC105061155</name>
</gene>
<evidence type="ECO:0000256" key="11">
    <source>
        <dbReference type="SAM" id="MobiDB-lite"/>
    </source>
</evidence>